<keyword evidence="4" id="KW-1185">Reference proteome</keyword>
<evidence type="ECO:0000259" key="2">
    <source>
        <dbReference type="Pfam" id="PF15657"/>
    </source>
</evidence>
<comment type="caution">
    <text evidence="3">The sequence shown here is derived from an EMBL/GenBank/DDBJ whole genome shotgun (WGS) entry which is preliminary data.</text>
</comment>
<accession>A0A198A106</accession>
<organism evidence="3 4">
    <name type="scientific">Paenibacillus oryzisoli</name>
    <dbReference type="NCBI Taxonomy" id="1850517"/>
    <lineage>
        <taxon>Bacteria</taxon>
        <taxon>Bacillati</taxon>
        <taxon>Bacillota</taxon>
        <taxon>Bacilli</taxon>
        <taxon>Bacillales</taxon>
        <taxon>Paenibacillaceae</taxon>
        <taxon>Paenibacillus</taxon>
    </lineage>
</organism>
<proteinExistence type="predicted"/>
<dbReference type="AlphaFoldDB" id="A0A198A106"/>
<dbReference type="EMBL" id="LYPB01000088">
    <property type="protein sequence ID" value="OAS14698.1"/>
    <property type="molecule type" value="Genomic_DNA"/>
</dbReference>
<dbReference type="Proteomes" id="UP000078454">
    <property type="component" value="Unassembled WGS sequence"/>
</dbReference>
<evidence type="ECO:0000313" key="4">
    <source>
        <dbReference type="Proteomes" id="UP000078454"/>
    </source>
</evidence>
<gene>
    <name evidence="3" type="ORF">A8708_23655</name>
</gene>
<reference evidence="3 4" key="1">
    <citation type="submission" date="2016-05" db="EMBL/GenBank/DDBJ databases">
        <title>Paenibacillus sp. 1ZS3-15 nov., isolated from the rhizosphere soil.</title>
        <authorList>
            <person name="Zhang X.X."/>
            <person name="Zhang J."/>
        </authorList>
    </citation>
    <scope>NUCLEOTIDE SEQUENCE [LARGE SCALE GENOMIC DNA]</scope>
    <source>
        <strain evidence="3 4">1ZS3-15</strain>
    </source>
</reference>
<feature type="region of interest" description="Disordered" evidence="1">
    <location>
        <begin position="152"/>
        <end position="178"/>
    </location>
</feature>
<dbReference type="Pfam" id="PF15657">
    <property type="entry name" value="Tox-HNH-EHHH"/>
    <property type="match status" value="1"/>
</dbReference>
<dbReference type="InterPro" id="IPR028048">
    <property type="entry name" value="Tox-HNH-EHHH"/>
</dbReference>
<name>A0A198A106_9BACL</name>
<evidence type="ECO:0000256" key="1">
    <source>
        <dbReference type="SAM" id="MobiDB-lite"/>
    </source>
</evidence>
<evidence type="ECO:0000313" key="3">
    <source>
        <dbReference type="EMBL" id="OAS14698.1"/>
    </source>
</evidence>
<sequence>MTKTDPTGHMSVSEMWDGFKSGLKMFVREGLVGEENYDILTDGEFTSGDIGALAEGGVFLALRTEGKFFMREAKLVEEAGQLSRNGALNQAKRDAGIPRSQQPEAVNRVDMRLAQHEGGHVIKDSNGKVISTREYVCTNKDGKKIVIQDHSAGHQKGGQGPHFNVRPADNTRTGKVPGTMEHYPFNK</sequence>
<feature type="domain" description="HNH/Endo VII superfamily nuclease toxins" evidence="2">
    <location>
        <begin position="123"/>
        <end position="185"/>
    </location>
</feature>
<dbReference type="STRING" id="1850517.A8708_23655"/>
<protein>
    <recommendedName>
        <fullName evidence="2">HNH/Endo VII superfamily nuclease toxins domain-containing protein</fullName>
    </recommendedName>
</protein>